<comment type="similarity">
    <text evidence="2">Belongs to the FAD-binding monooxygenase family.</text>
</comment>
<keyword evidence="8" id="KW-1185">Reference proteome</keyword>
<protein>
    <recommendedName>
        <fullName evidence="9">FAD/NAD(P)-binding domain-containing protein</fullName>
    </recommendedName>
</protein>
<reference evidence="7 8" key="1">
    <citation type="submission" date="2019-06" db="EMBL/GenBank/DDBJ databases">
        <authorList>
            <person name="Broberg M."/>
        </authorList>
    </citation>
    <scope>NUCLEOTIDE SEQUENCE [LARGE SCALE GENOMIC DNA]</scope>
</reference>
<evidence type="ECO:0000256" key="4">
    <source>
        <dbReference type="ARBA" id="ARBA00022827"/>
    </source>
</evidence>
<dbReference type="Gene3D" id="3.50.50.60">
    <property type="entry name" value="FAD/NAD(P)-binding domain"/>
    <property type="match status" value="3"/>
</dbReference>
<keyword evidence="4" id="KW-0274">FAD</keyword>
<evidence type="ECO:0000256" key="1">
    <source>
        <dbReference type="ARBA" id="ARBA00001974"/>
    </source>
</evidence>
<dbReference type="EMBL" id="CABFNS010000863">
    <property type="protein sequence ID" value="VUC33469.1"/>
    <property type="molecule type" value="Genomic_DNA"/>
</dbReference>
<evidence type="ECO:0000256" key="5">
    <source>
        <dbReference type="ARBA" id="ARBA00022857"/>
    </source>
</evidence>
<comment type="cofactor">
    <cofactor evidence="1">
        <name>FAD</name>
        <dbReference type="ChEBI" id="CHEBI:57692"/>
    </cofactor>
</comment>
<dbReference type="Proteomes" id="UP000766486">
    <property type="component" value="Unassembled WGS sequence"/>
</dbReference>
<dbReference type="PANTHER" id="PTHR43098">
    <property type="entry name" value="L-ORNITHINE N(5)-MONOOXYGENASE-RELATED"/>
    <property type="match status" value="1"/>
</dbReference>
<evidence type="ECO:0000256" key="2">
    <source>
        <dbReference type="ARBA" id="ARBA00010139"/>
    </source>
</evidence>
<keyword evidence="5" id="KW-0521">NADP</keyword>
<name>A0ABY6UQ34_BIOOC</name>
<dbReference type="SUPFAM" id="SSF51905">
    <property type="entry name" value="FAD/NAD(P)-binding domain"/>
    <property type="match status" value="1"/>
</dbReference>
<evidence type="ECO:0008006" key="9">
    <source>
        <dbReference type="Google" id="ProtNLM"/>
    </source>
</evidence>
<dbReference type="PANTHER" id="PTHR43098:SF2">
    <property type="entry name" value="FAD-BINDING MONOOXYGENASE AUSB-RELATED"/>
    <property type="match status" value="1"/>
</dbReference>
<dbReference type="InterPro" id="IPR036188">
    <property type="entry name" value="FAD/NAD-bd_sf"/>
</dbReference>
<proteinExistence type="inferred from homology"/>
<evidence type="ECO:0000313" key="7">
    <source>
        <dbReference type="EMBL" id="VUC33469.1"/>
    </source>
</evidence>
<accession>A0ABY6UQ34</accession>
<evidence type="ECO:0000256" key="3">
    <source>
        <dbReference type="ARBA" id="ARBA00022630"/>
    </source>
</evidence>
<gene>
    <name evidence="7" type="ORF">CLO192961_LOCUS352171</name>
</gene>
<keyword evidence="3" id="KW-0285">Flavoprotein</keyword>
<evidence type="ECO:0000313" key="8">
    <source>
        <dbReference type="Proteomes" id="UP000766486"/>
    </source>
</evidence>
<sequence length="602" mass="67090">MVIPEALIEKYAAERAKRLRPEQVARYVDFKDAVLADMDTDPYVDHDALASRGYPLSNGSEVKVLIAGAGMLGLMAAHRLLNDDGISSTDLVLVDKAGGFGGTWYWNRYPGVACDIEGYSYVPLLEETGYMPKHRYRYGQEIRDHLERIARMWNIQGQFCTTVTDQRWDDVAKRWIVTLSHDLGPGRKPQELTINYLCTLGGWDWSKSGGSQENPDMAKLQGKRVGIIGTGATSVQVAPHLAKWAKHTHIFQRTPSYVGPQVQKETTATYWADVANEPKWQYKRMKNLDGLFTGKPDIEDNIQDGWSKVSGMRAMAGFSGKIITPAMEKQHIKDMMDIDYEWTEAMRSHVDALVDHPSTAQKLKAWYPGFCKRPTFHETYFTLFNQSNVTLVDTDGKGVQAYTSNGVLANDCEYELDVLILATGYTVGLVDSCPSSALSAPLAGRDGKILKCKWDGEDYGTLFGAMTNGFPNLFFASGSGGSVSQNAHSFYSLISRLISYTVKESLIRANNPDTAIVEVKKGTEDAWSAEIAKRSRWFAAFPSCTPGYLTGEGLVQRQEDLKEEEKYQLAISSYWGEGILNFQEVVDNWIVEGKLQGLTVNS</sequence>
<evidence type="ECO:0000256" key="6">
    <source>
        <dbReference type="ARBA" id="ARBA00023002"/>
    </source>
</evidence>
<organism evidence="7 8">
    <name type="scientific">Bionectria ochroleuca</name>
    <name type="common">Gliocladium roseum</name>
    <dbReference type="NCBI Taxonomy" id="29856"/>
    <lineage>
        <taxon>Eukaryota</taxon>
        <taxon>Fungi</taxon>
        <taxon>Dikarya</taxon>
        <taxon>Ascomycota</taxon>
        <taxon>Pezizomycotina</taxon>
        <taxon>Sordariomycetes</taxon>
        <taxon>Hypocreomycetidae</taxon>
        <taxon>Hypocreales</taxon>
        <taxon>Bionectriaceae</taxon>
        <taxon>Clonostachys</taxon>
    </lineage>
</organism>
<dbReference type="Pfam" id="PF13450">
    <property type="entry name" value="NAD_binding_8"/>
    <property type="match status" value="1"/>
</dbReference>
<keyword evidence="6" id="KW-0560">Oxidoreductase</keyword>
<comment type="caution">
    <text evidence="7">The sequence shown here is derived from an EMBL/GenBank/DDBJ whole genome shotgun (WGS) entry which is preliminary data.</text>
</comment>
<dbReference type="InterPro" id="IPR050775">
    <property type="entry name" value="FAD-binding_Monooxygenases"/>
</dbReference>